<reference evidence="1 2" key="1">
    <citation type="journal article" date="2015" name="Proc. Natl. Acad. Sci. U.S.A.">
        <title>The resurrection genome of Boea hygrometrica: A blueprint for survival of dehydration.</title>
        <authorList>
            <person name="Xiao L."/>
            <person name="Yang G."/>
            <person name="Zhang L."/>
            <person name="Yang X."/>
            <person name="Zhao S."/>
            <person name="Ji Z."/>
            <person name="Zhou Q."/>
            <person name="Hu M."/>
            <person name="Wang Y."/>
            <person name="Chen M."/>
            <person name="Xu Y."/>
            <person name="Jin H."/>
            <person name="Xiao X."/>
            <person name="Hu G."/>
            <person name="Bao F."/>
            <person name="Hu Y."/>
            <person name="Wan P."/>
            <person name="Li L."/>
            <person name="Deng X."/>
            <person name="Kuang T."/>
            <person name="Xiang C."/>
            <person name="Zhu J.K."/>
            <person name="Oliver M.J."/>
            <person name="He Y."/>
        </authorList>
    </citation>
    <scope>NUCLEOTIDE SEQUENCE [LARGE SCALE GENOMIC DNA]</scope>
    <source>
        <strain evidence="2">cv. XS01</strain>
    </source>
</reference>
<gene>
    <name evidence="1" type="ORF">F511_08008</name>
</gene>
<dbReference type="AlphaFoldDB" id="A0A2Z7CFN1"/>
<organism evidence="1 2">
    <name type="scientific">Dorcoceras hygrometricum</name>
    <dbReference type="NCBI Taxonomy" id="472368"/>
    <lineage>
        <taxon>Eukaryota</taxon>
        <taxon>Viridiplantae</taxon>
        <taxon>Streptophyta</taxon>
        <taxon>Embryophyta</taxon>
        <taxon>Tracheophyta</taxon>
        <taxon>Spermatophyta</taxon>
        <taxon>Magnoliopsida</taxon>
        <taxon>eudicotyledons</taxon>
        <taxon>Gunneridae</taxon>
        <taxon>Pentapetalae</taxon>
        <taxon>asterids</taxon>
        <taxon>lamiids</taxon>
        <taxon>Lamiales</taxon>
        <taxon>Gesneriaceae</taxon>
        <taxon>Didymocarpoideae</taxon>
        <taxon>Trichosporeae</taxon>
        <taxon>Loxocarpinae</taxon>
        <taxon>Dorcoceras</taxon>
    </lineage>
</organism>
<dbReference type="Proteomes" id="UP000250235">
    <property type="component" value="Unassembled WGS sequence"/>
</dbReference>
<protein>
    <submittedName>
        <fullName evidence="1">Uncharacterized protein</fullName>
    </submittedName>
</protein>
<accession>A0A2Z7CFN1</accession>
<proteinExistence type="predicted"/>
<dbReference type="EMBL" id="KQ996072">
    <property type="protein sequence ID" value="KZV45505.1"/>
    <property type="molecule type" value="Genomic_DNA"/>
</dbReference>
<name>A0A2Z7CFN1_9LAMI</name>
<sequence>MFFRCLSGGGSGSPTLISAIDSSILSVDCVEWLNILQQIVQQLFAQLLSILCHNTSRNSCFFLDWILCAWLPRFATSAFLASGYHVDWICNSTEARDWIHCSLRLLYLLVPSAKPSTESYRECKTLSYQLIQATSFCNRQLQTPTAGSGCPVVGREKLATGFPNDWLDQKMSYQLIQTTSFAMHPLLIEYNVVALDWIAPADLYRSSYSLRLFLASVPAGPFAPADLSSSAEHDVITEYIIIDGPLRCSNWFSFDVPADPSSSSSACSWFISFQLVQLGLRLILDT</sequence>
<evidence type="ECO:0000313" key="2">
    <source>
        <dbReference type="Proteomes" id="UP000250235"/>
    </source>
</evidence>
<evidence type="ECO:0000313" key="1">
    <source>
        <dbReference type="EMBL" id="KZV45505.1"/>
    </source>
</evidence>
<keyword evidence="2" id="KW-1185">Reference proteome</keyword>